<dbReference type="OrthoDB" id="2115465at2759"/>
<dbReference type="EMBL" id="DS022309">
    <property type="protein sequence ID" value="OAJ43282.1"/>
    <property type="molecule type" value="Genomic_DNA"/>
</dbReference>
<dbReference type="InterPro" id="IPR033304">
    <property type="entry name" value="DLEC1"/>
</dbReference>
<name>A0A177WTQ3_BATDL</name>
<feature type="compositionally biased region" description="Low complexity" evidence="1">
    <location>
        <begin position="235"/>
        <end position="247"/>
    </location>
</feature>
<dbReference type="PANTHER" id="PTHR46348:SF1">
    <property type="entry name" value="DELETED IN LUNG AND ESOPHAGEAL CANCER PROTEIN 1"/>
    <property type="match status" value="1"/>
</dbReference>
<dbReference type="Proteomes" id="UP000077115">
    <property type="component" value="Unassembled WGS sequence"/>
</dbReference>
<dbReference type="GO" id="GO:0015631">
    <property type="term" value="F:tubulin binding"/>
    <property type="evidence" value="ECO:0007669"/>
    <property type="project" value="TreeGrafter"/>
</dbReference>
<evidence type="ECO:0000256" key="1">
    <source>
        <dbReference type="SAM" id="MobiDB-lite"/>
    </source>
</evidence>
<proteinExistence type="predicted"/>
<dbReference type="eggNOG" id="ENOG502QQQ5">
    <property type="taxonomic scope" value="Eukaryota"/>
</dbReference>
<accession>A0A177WTQ3</accession>
<feature type="region of interest" description="Disordered" evidence="1">
    <location>
        <begin position="1"/>
        <end position="48"/>
    </location>
</feature>
<sequence length="2081" mass="231576">MLLPKRSAEKPPIISVQSPLSQSKLHDTPPHINPNDSGPELPPLVGKSTQNLVGSFASSQMFKGLMLSSTGRLDGTPSLSTSSFNPSPSTCSKQPRSAESHLNPLISAESQSISHLLDATLLEFIKAFDYMDAPIKKLNSNEELRNEADLLKAVSIPTLPNELIPPVSSRRPSMISQIVDSNHSCTHENNLRKKLICSLNQLEPLNGETHLSKTAVDIASSFAGMNQTTFDLPQESNNESSTISNTNQKEKQQKMGIILSDCEKKISTLHHIRDDMLESKHRAENDERERLAEAYKGFDAKYQASATPLSNTVLKFNNETFRNNGLISFSADVEIEHDKQTHTQRYQKNQKPIRQIRRYSFPRTDTKLNRFLFAEQKNQLLELDAVDVLEVDYEPDDWRTSKANTKEQSFTERAKKHQASIASITEETKIRNRMNNRIYYLSNPRFPVKQPFKKNTIKQFLIPSISHNQDSGLTSCTPIIKTPKHLHSTCGIIAEPATIYFSDYTPYCRYDKVLTIRNTSHVAHRFRVSTGTPYHYSQFFSFKLTHCPLDNNGLVAPGLSCEYTISFTPNSYADFSQSLCISTEMGNSFTVDMVAKRQPPELTLPKILDCGPCRAGFFTLRQWDFINKGGPARFQIMSPEEDLDPFVVFDKIGAGNHLTPETIRVGPFEISPSYFSLGSGESSKISVSYSPSDTQMINQDRTCLNAHENVLRRIDSTLLRVACDNCQVIELPLSGIAEQPRVEIVRIEQYANQVTTHANLPHNSQFDLIHNFGDQNPHGISSLIIVVRNLTPLLLSFRWAQSDNIRNKSFELVKHITPSSSFSIRNSKGWLEPNAETAFTIEFSPEAIRSFDVVAELILLMDPNSRESHENIPGMLGDIDEQSLLTLRLLGNGIPYNAQLDTHLLHIPKVLLSGESYSTKIRLTNHSVWKLPFEWMLEGIDEKSMNVEVSELNGTVEPQACQYIKVVFTGGFPSTVNGALVCNTAHGMGPLLRISLKAIVELPSRSLAFDVDVVDFGLLALGEKKSMSIPLVNSTSMSMMYDFMAMKRTGKNQPIDSYLIYKPSKGIISPYSTQVIELSYIPTWYQILQGLLECRIHAIWIKGQEPISPTLDEINSLPCTVASAVEIISTVQTPCIKILYPQFQFSCFCNVPLSIQLDLKNQTMLPAKFELHSFSNDIFMATFTPSVGKLAGGESIEIQIKIIFHVVGSYTSLKLFGNVEGMVENHGELCMSMNVDVKPLKVSFQVPENEKAMNARAVMLHPETGKRHAMRSSNLRFDFGTTCPIFATRARTLIIRNHSAMVSPFKIGFDKYTTIAQVDTLIENLADAPLDDLQEEIANKEPFLNGQASSAPLLLRSTKAQKIGFSSKSGQGYIDNIKKVRQIIQRMQILLADGRGAAFHASPNQGVIQPWGEVQVRITSYNNLVGLYEDYLWCEIGNWVKQRMPVRLGVFGTPVKFTGPHLVAKKRKDDKETERVNFGSRIINPGWCGGDGVRIGLPASHKPETPLQSQAMRVSSLSSGLTKDPNMLTAFTKSILVENQSPRDIILKWKVYIRHSNLHEHSSDNMDALEVDHVITDRYLVHDGEMGILEVSPNVLTIPAFKAAPLTCLYRSAMLGTFDALVVADIGYIESNGSVRYAPRRYAKHPSNGDLEPGNSITIQQLDTVAKLHIQARCIEPKLSLDGGNRIRIKQTPRPTSTDGEPITSDSVIAFLKNNSDAVCDFTLEAIPAHLFSVTASNRFLKQEDLPDRCKPSKGIHSCKNKKCSAGESKMYELKQTQQLMITVKYFGLLEKLSDLPQPTNPIIQVQHCNFVLPIAAAESDVSVTPALNDAALMDCEKVERIETPSSQSQQVTALPASKSAVSFKLYGQNKSVFKSSKSVSIIEPGEAQATTSKPTEYAFIDHSIATSNTLQIEPASFKARHGSEQLDGSNLPLIQCIAPPSPTTQSIDTSDNQTVQIPCAAADIQTERSVDSANSLFSKVVDPLIESRIESYPTDNLIPLQECSILYDTENDSTLSSQSNLIKPDESLAVLNKASFINPDTALDHSVIQRQFRIIAMGEIRITFSNNMVQNIPIVVEKSF</sequence>
<dbReference type="Gene3D" id="2.60.40.10">
    <property type="entry name" value="Immunoglobulins"/>
    <property type="match status" value="5"/>
</dbReference>
<dbReference type="GO" id="GO:0005929">
    <property type="term" value="C:cilium"/>
    <property type="evidence" value="ECO:0007669"/>
    <property type="project" value="TreeGrafter"/>
</dbReference>
<dbReference type="Pfam" id="PF24771">
    <property type="entry name" value="Ig_CFAP74_1st"/>
    <property type="match status" value="1"/>
</dbReference>
<reference evidence="2 3" key="1">
    <citation type="submission" date="2006-10" db="EMBL/GenBank/DDBJ databases">
        <title>The Genome Sequence of Batrachochytrium dendrobatidis JEL423.</title>
        <authorList>
            <consortium name="The Broad Institute Genome Sequencing Platform"/>
            <person name="Birren B."/>
            <person name="Lander E."/>
            <person name="Galagan J."/>
            <person name="Cuomo C."/>
            <person name="Devon K."/>
            <person name="Jaffe D."/>
            <person name="Butler J."/>
            <person name="Alvarez P."/>
            <person name="Gnerre S."/>
            <person name="Grabherr M."/>
            <person name="Kleber M."/>
            <person name="Mauceli E."/>
            <person name="Brockman W."/>
            <person name="Young S."/>
            <person name="LaButti K."/>
            <person name="Sykes S."/>
            <person name="DeCaprio D."/>
            <person name="Crawford M."/>
            <person name="Koehrsen M."/>
            <person name="Engels R."/>
            <person name="Montgomery P."/>
            <person name="Pearson M."/>
            <person name="Howarth C."/>
            <person name="Larson L."/>
            <person name="White J."/>
            <person name="O'Leary S."/>
            <person name="Kodira C."/>
            <person name="Zeng Q."/>
            <person name="Yandava C."/>
            <person name="Alvarado L."/>
            <person name="Longcore J."/>
            <person name="James T."/>
        </authorList>
    </citation>
    <scope>NUCLEOTIDE SEQUENCE [LARGE SCALE GENOMIC DNA]</scope>
    <source>
        <strain evidence="2 3">JEL423</strain>
    </source>
</reference>
<reference evidence="2 3" key="2">
    <citation type="submission" date="2016-05" db="EMBL/GenBank/DDBJ databases">
        <title>Lineage-specific infection strategies underlie the spectrum of fungal disease in amphibians.</title>
        <authorList>
            <person name="Cuomo C.A."/>
            <person name="Farrer R.A."/>
            <person name="James T."/>
            <person name="Longcore J."/>
            <person name="Birren B."/>
        </authorList>
    </citation>
    <scope>NUCLEOTIDE SEQUENCE [LARGE SCALE GENOMIC DNA]</scope>
    <source>
        <strain evidence="2 3">JEL423</strain>
    </source>
</reference>
<feature type="region of interest" description="Disordered" evidence="1">
    <location>
        <begin position="230"/>
        <end position="252"/>
    </location>
</feature>
<gene>
    <name evidence="2" type="ORF">BDEG_26654</name>
</gene>
<feature type="region of interest" description="Disordered" evidence="1">
    <location>
        <begin position="73"/>
        <end position="100"/>
    </location>
</feature>
<dbReference type="VEuPathDB" id="FungiDB:BDEG_26654"/>
<dbReference type="PANTHER" id="PTHR46348">
    <property type="entry name" value="DELETED IN LUNG AND ESOPHAGEAL CANCER PROTEIN 1"/>
    <property type="match status" value="1"/>
</dbReference>
<evidence type="ECO:0000313" key="3">
    <source>
        <dbReference type="Proteomes" id="UP000077115"/>
    </source>
</evidence>
<evidence type="ECO:0000313" key="2">
    <source>
        <dbReference type="EMBL" id="OAJ43282.1"/>
    </source>
</evidence>
<evidence type="ECO:0008006" key="4">
    <source>
        <dbReference type="Google" id="ProtNLM"/>
    </source>
</evidence>
<organism evidence="2 3">
    <name type="scientific">Batrachochytrium dendrobatidis (strain JEL423)</name>
    <dbReference type="NCBI Taxonomy" id="403673"/>
    <lineage>
        <taxon>Eukaryota</taxon>
        <taxon>Fungi</taxon>
        <taxon>Fungi incertae sedis</taxon>
        <taxon>Chytridiomycota</taxon>
        <taxon>Chytridiomycota incertae sedis</taxon>
        <taxon>Chytridiomycetes</taxon>
        <taxon>Rhizophydiales</taxon>
        <taxon>Rhizophydiales incertae sedis</taxon>
        <taxon>Batrachochytrium</taxon>
    </lineage>
</organism>
<dbReference type="STRING" id="403673.A0A177WTQ3"/>
<dbReference type="InterPro" id="IPR013783">
    <property type="entry name" value="Ig-like_fold"/>
</dbReference>
<dbReference type="Pfam" id="PF23316">
    <property type="entry name" value="Ig_DLEC1_6th"/>
    <property type="match status" value="1"/>
</dbReference>
<protein>
    <recommendedName>
        <fullName evidence="4">MSP domain-containing protein</fullName>
    </recommendedName>
</protein>
<dbReference type="GO" id="GO:0005737">
    <property type="term" value="C:cytoplasm"/>
    <property type="evidence" value="ECO:0007669"/>
    <property type="project" value="TreeGrafter"/>
</dbReference>
<feature type="compositionally biased region" description="Low complexity" evidence="1">
    <location>
        <begin position="76"/>
        <end position="92"/>
    </location>
</feature>